<evidence type="ECO:0000259" key="7">
    <source>
        <dbReference type="PROSITE" id="PS50189"/>
    </source>
</evidence>
<proteinExistence type="predicted"/>
<keyword evidence="4" id="KW-0862">Zinc</keyword>
<dbReference type="EnsemblMetazoa" id="XM_030985720">
    <property type="protein sequence ID" value="XP_030841580"/>
    <property type="gene ID" value="LOC105438202"/>
</dbReference>
<evidence type="ECO:0000256" key="3">
    <source>
        <dbReference type="ARBA" id="ARBA00023157"/>
    </source>
</evidence>
<feature type="chain" id="PRO_5029894125" description="NTR domain-containing protein" evidence="6">
    <location>
        <begin position="24"/>
        <end position="114"/>
    </location>
</feature>
<dbReference type="InterPro" id="IPR008993">
    <property type="entry name" value="TIMP-like_OB-fold"/>
</dbReference>
<keyword evidence="6" id="KW-0732">Signal</keyword>
<dbReference type="KEGG" id="spu:105438202"/>
<feature type="disulfide bond" evidence="5">
    <location>
        <begin position="24"/>
        <end position="88"/>
    </location>
</feature>
<keyword evidence="4" id="KW-0479">Metal-binding</keyword>
<dbReference type="AlphaFoldDB" id="A0A7M7NUE9"/>
<dbReference type="Pfam" id="PF01759">
    <property type="entry name" value="NTR"/>
    <property type="match status" value="1"/>
</dbReference>
<keyword evidence="2" id="KW-0964">Secreted</keyword>
<dbReference type="Gene3D" id="2.40.50.120">
    <property type="match status" value="1"/>
</dbReference>
<dbReference type="PANTHER" id="PTHR11844:SF25">
    <property type="entry name" value="NTR DOMAIN-CONTAINING PROTEIN"/>
    <property type="match status" value="1"/>
</dbReference>
<reference evidence="8" key="2">
    <citation type="submission" date="2021-01" db="UniProtKB">
        <authorList>
            <consortium name="EnsemblMetazoa"/>
        </authorList>
    </citation>
    <scope>IDENTIFICATION</scope>
</reference>
<dbReference type="GO" id="GO:0046872">
    <property type="term" value="F:metal ion binding"/>
    <property type="evidence" value="ECO:0007669"/>
    <property type="project" value="UniProtKB-KW"/>
</dbReference>
<evidence type="ECO:0000313" key="9">
    <source>
        <dbReference type="Proteomes" id="UP000007110"/>
    </source>
</evidence>
<dbReference type="InParanoid" id="A0A7M7NUE9"/>
<dbReference type="InterPro" id="IPR018933">
    <property type="entry name" value="Netrin_module_non-TIMP"/>
</dbReference>
<protein>
    <recommendedName>
        <fullName evidence="7">NTR domain-containing protein</fullName>
    </recommendedName>
</protein>
<dbReference type="GO" id="GO:0005576">
    <property type="term" value="C:extracellular region"/>
    <property type="evidence" value="ECO:0007669"/>
    <property type="project" value="UniProtKB-SubCell"/>
</dbReference>
<keyword evidence="9" id="KW-1185">Reference proteome</keyword>
<organism evidence="8 9">
    <name type="scientific">Strongylocentrotus purpuratus</name>
    <name type="common">Purple sea urchin</name>
    <dbReference type="NCBI Taxonomy" id="7668"/>
    <lineage>
        <taxon>Eukaryota</taxon>
        <taxon>Metazoa</taxon>
        <taxon>Echinodermata</taxon>
        <taxon>Eleutherozoa</taxon>
        <taxon>Echinozoa</taxon>
        <taxon>Echinoidea</taxon>
        <taxon>Euechinoidea</taxon>
        <taxon>Echinacea</taxon>
        <taxon>Camarodonta</taxon>
        <taxon>Echinidea</taxon>
        <taxon>Strongylocentrotidae</taxon>
        <taxon>Strongylocentrotus</taxon>
    </lineage>
</organism>
<dbReference type="InterPro" id="IPR001134">
    <property type="entry name" value="Netrin_domain"/>
</dbReference>
<dbReference type="PROSITE" id="PS50189">
    <property type="entry name" value="NTR"/>
    <property type="match status" value="1"/>
</dbReference>
<name>A0A7M7NUE9_STRPU</name>
<dbReference type="SUPFAM" id="SSF50242">
    <property type="entry name" value="TIMP-like"/>
    <property type="match status" value="1"/>
</dbReference>
<feature type="domain" description="NTR" evidence="7">
    <location>
        <begin position="15"/>
        <end position="114"/>
    </location>
</feature>
<sequence>MATQLVSSTLIVLLAAMLHQATGCSCDRSPRFCMSDFAIRGTILAVQRNALTQENLVYSVHVQEVYRNSSNSIAVNGTIDIENPGYSCGVDGLKPGSTYLISGCKYTDIAPIII</sequence>
<dbReference type="PANTHER" id="PTHR11844">
    <property type="entry name" value="METALLOPROTEASE INHIBITOR"/>
    <property type="match status" value="1"/>
</dbReference>
<reference evidence="9" key="1">
    <citation type="submission" date="2015-02" db="EMBL/GenBank/DDBJ databases">
        <title>Genome sequencing for Strongylocentrotus purpuratus.</title>
        <authorList>
            <person name="Murali S."/>
            <person name="Liu Y."/>
            <person name="Vee V."/>
            <person name="English A."/>
            <person name="Wang M."/>
            <person name="Skinner E."/>
            <person name="Han Y."/>
            <person name="Muzny D.M."/>
            <person name="Worley K.C."/>
            <person name="Gibbs R.A."/>
        </authorList>
    </citation>
    <scope>NUCLEOTIDE SEQUENCE</scope>
</reference>
<dbReference type="GeneID" id="105438202"/>
<evidence type="ECO:0000313" key="8">
    <source>
        <dbReference type="EnsemblMetazoa" id="XP_030841580"/>
    </source>
</evidence>
<accession>A0A7M7NUE9</accession>
<evidence type="ECO:0000256" key="5">
    <source>
        <dbReference type="PIRSR" id="PIRSR601820-3"/>
    </source>
</evidence>
<feature type="binding site" evidence="4">
    <location>
        <position position="24"/>
    </location>
    <ligand>
        <name>Zn(2+)</name>
        <dbReference type="ChEBI" id="CHEBI:29105"/>
        <note>ligand shared with metalloproteinase partner</note>
    </ligand>
</feature>
<evidence type="ECO:0000256" key="1">
    <source>
        <dbReference type="ARBA" id="ARBA00004613"/>
    </source>
</evidence>
<dbReference type="InterPro" id="IPR001820">
    <property type="entry name" value="TIMP"/>
</dbReference>
<dbReference type="GO" id="GO:0008191">
    <property type="term" value="F:metalloendopeptidase inhibitor activity"/>
    <property type="evidence" value="ECO:0007669"/>
    <property type="project" value="InterPro"/>
</dbReference>
<evidence type="ECO:0000256" key="6">
    <source>
        <dbReference type="SAM" id="SignalP"/>
    </source>
</evidence>
<feature type="signal peptide" evidence="6">
    <location>
        <begin position="1"/>
        <end position="23"/>
    </location>
</feature>
<evidence type="ECO:0000256" key="2">
    <source>
        <dbReference type="ARBA" id="ARBA00022525"/>
    </source>
</evidence>
<dbReference type="Proteomes" id="UP000007110">
    <property type="component" value="Unassembled WGS sequence"/>
</dbReference>
<comment type="subcellular location">
    <subcellularLocation>
        <location evidence="1">Secreted</location>
    </subcellularLocation>
</comment>
<evidence type="ECO:0000256" key="4">
    <source>
        <dbReference type="PIRSR" id="PIRSR601820-1"/>
    </source>
</evidence>
<keyword evidence="3 5" id="KW-1015">Disulfide bond</keyword>
<dbReference type="RefSeq" id="XP_030841580.1">
    <property type="nucleotide sequence ID" value="XM_030985720.1"/>
</dbReference>